<dbReference type="AlphaFoldDB" id="A9VK37"/>
<evidence type="ECO:0000256" key="1">
    <source>
        <dbReference type="ARBA" id="ARBA00022448"/>
    </source>
</evidence>
<dbReference type="PANTHER" id="PTHR43875:SF1">
    <property type="entry name" value="OSMOPROTECTIVE COMPOUNDS UPTAKE ATP-BINDING PROTEIN GGTA"/>
    <property type="match status" value="1"/>
</dbReference>
<evidence type="ECO:0000313" key="5">
    <source>
        <dbReference type="EMBL" id="ABY43992.1"/>
    </source>
</evidence>
<dbReference type="eggNOG" id="COG3842">
    <property type="taxonomic scope" value="Bacteria"/>
</dbReference>
<dbReference type="GO" id="GO:0055052">
    <property type="term" value="C:ATP-binding cassette (ABC) transporter complex, substrate-binding subunit-containing"/>
    <property type="evidence" value="ECO:0007669"/>
    <property type="project" value="TreeGrafter"/>
</dbReference>
<dbReference type="RefSeq" id="WP_012261176.1">
    <property type="nucleotide sequence ID" value="NC_010184.1"/>
</dbReference>
<keyword evidence="2" id="KW-0547">Nucleotide-binding</keyword>
<accession>A9VK37</accession>
<keyword evidence="3" id="KW-0067">ATP-binding</keyword>
<dbReference type="EMBL" id="CP000903">
    <property type="protein sequence ID" value="ABY43992.1"/>
    <property type="molecule type" value="Genomic_DNA"/>
</dbReference>
<evidence type="ECO:0000256" key="2">
    <source>
        <dbReference type="ARBA" id="ARBA00022741"/>
    </source>
</evidence>
<dbReference type="InterPro" id="IPR040582">
    <property type="entry name" value="OB_MalK-like"/>
</dbReference>
<gene>
    <name evidence="5" type="ordered locus">BcerKBAB4_2796</name>
</gene>
<dbReference type="InterPro" id="IPR015855">
    <property type="entry name" value="ABC_transpr_MalK-like"/>
</dbReference>
<dbReference type="SMART" id="SM00382">
    <property type="entry name" value="AAA"/>
    <property type="match status" value="1"/>
</dbReference>
<sequence length="338" mass="38469">MAQLSFKNIYKKYDHDVTIVKDFNLEVNDGEFIVLVGPSGCGKSTTLRMIAGLEEISEGDFYIDGKRVNDVTPKDRDIAMVFQNYALYPHMSVYENMAFGLKLRKYSKEEIDQRVALGRAIVRNAKVFLMDEPLSNLDAKLRVQMRAEITKLHKQLQTTSVYVTHDQIEAMTMATRLVVLKDGIIQQVGTPKEVYDNPENVFVGGFIGSPGMNFFKGVLTDNAVIIDKWKIEVPEEKMKGLRNKGYTNKEIIIGIRPEDFYYGKEIEDLPYNTKVMVCIDVAELMGAETYLYSNINGQSFVARVDTSLDVQSQSNIDLGLNMDKVHYFDSETEKRIVF</sequence>
<dbReference type="GO" id="GO:0008643">
    <property type="term" value="P:carbohydrate transport"/>
    <property type="evidence" value="ECO:0007669"/>
    <property type="project" value="InterPro"/>
</dbReference>
<dbReference type="Gene3D" id="2.40.50.100">
    <property type="match status" value="1"/>
</dbReference>
<feature type="domain" description="ABC transporter" evidence="4">
    <location>
        <begin position="4"/>
        <end position="207"/>
    </location>
</feature>
<dbReference type="Gene3D" id="2.40.50.140">
    <property type="entry name" value="Nucleic acid-binding proteins"/>
    <property type="match status" value="1"/>
</dbReference>
<keyword evidence="1" id="KW-0813">Transport</keyword>
<organism evidence="5 6">
    <name type="scientific">Bacillus mycoides (strain KBAB4)</name>
    <name type="common">Bacillus weihenstephanensis</name>
    <dbReference type="NCBI Taxonomy" id="315730"/>
    <lineage>
        <taxon>Bacteria</taxon>
        <taxon>Bacillati</taxon>
        <taxon>Bacillota</taxon>
        <taxon>Bacilli</taxon>
        <taxon>Bacillales</taxon>
        <taxon>Bacillaceae</taxon>
        <taxon>Bacillus</taxon>
        <taxon>Bacillus cereus group</taxon>
    </lineage>
</organism>
<dbReference type="Gene3D" id="3.40.50.300">
    <property type="entry name" value="P-loop containing nucleotide triphosphate hydrolases"/>
    <property type="match status" value="2"/>
</dbReference>
<proteinExistence type="predicted"/>
<dbReference type="Pfam" id="PF00005">
    <property type="entry name" value="ABC_tran"/>
    <property type="match status" value="1"/>
</dbReference>
<dbReference type="CDD" id="cd03301">
    <property type="entry name" value="ABC_MalK_N"/>
    <property type="match status" value="1"/>
</dbReference>
<dbReference type="InterPro" id="IPR012340">
    <property type="entry name" value="NA-bd_OB-fold"/>
</dbReference>
<dbReference type="SUPFAM" id="SSF50331">
    <property type="entry name" value="MOP-like"/>
    <property type="match status" value="1"/>
</dbReference>
<dbReference type="InterPro" id="IPR047641">
    <property type="entry name" value="ABC_transpr_MalK/UgpC-like"/>
</dbReference>
<protein>
    <submittedName>
        <fullName evidence="5">ABC transporter related</fullName>
    </submittedName>
</protein>
<reference evidence="5 6" key="1">
    <citation type="journal article" date="2008" name="Chem. Biol. Interact.">
        <title>Extending the Bacillus cereus group genomics to putative food-borne pathogens of different toxicity.</title>
        <authorList>
            <person name="Lapidus A."/>
            <person name="Goltsman E."/>
            <person name="Auger S."/>
            <person name="Galleron N."/>
            <person name="Segurens B."/>
            <person name="Dossat C."/>
            <person name="Land M.L."/>
            <person name="Broussolle V."/>
            <person name="Brillard J."/>
            <person name="Guinebretiere M.H."/>
            <person name="Sanchis V."/>
            <person name="Nguen-The C."/>
            <person name="Lereclus D."/>
            <person name="Richardson P."/>
            <person name="Wincker P."/>
            <person name="Weissenbach J."/>
            <person name="Ehrlich S.D."/>
            <person name="Sorokin A."/>
        </authorList>
    </citation>
    <scope>NUCLEOTIDE SEQUENCE [LARGE SCALE GENOMIC DNA]</scope>
    <source>
        <strain evidence="5 6">KBAB4</strain>
    </source>
</reference>
<name>A9VK37_BACMK</name>
<dbReference type="GO" id="GO:0016887">
    <property type="term" value="F:ATP hydrolysis activity"/>
    <property type="evidence" value="ECO:0007669"/>
    <property type="project" value="InterPro"/>
</dbReference>
<evidence type="ECO:0000259" key="4">
    <source>
        <dbReference type="PROSITE" id="PS50893"/>
    </source>
</evidence>
<dbReference type="InterPro" id="IPR027417">
    <property type="entry name" value="P-loop_NTPase"/>
</dbReference>
<dbReference type="PANTHER" id="PTHR43875">
    <property type="entry name" value="MALTODEXTRIN IMPORT ATP-BINDING PROTEIN MSMX"/>
    <property type="match status" value="1"/>
</dbReference>
<dbReference type="KEGG" id="bwe:BcerKBAB4_2796"/>
<dbReference type="GO" id="GO:0005524">
    <property type="term" value="F:ATP binding"/>
    <property type="evidence" value="ECO:0007669"/>
    <property type="project" value="UniProtKB-KW"/>
</dbReference>
<dbReference type="SUPFAM" id="SSF52540">
    <property type="entry name" value="P-loop containing nucleoside triphosphate hydrolases"/>
    <property type="match status" value="1"/>
</dbReference>
<dbReference type="GO" id="GO:0140359">
    <property type="term" value="F:ABC-type transporter activity"/>
    <property type="evidence" value="ECO:0007669"/>
    <property type="project" value="InterPro"/>
</dbReference>
<dbReference type="Pfam" id="PF17912">
    <property type="entry name" value="OB_MalK"/>
    <property type="match status" value="1"/>
</dbReference>
<dbReference type="InterPro" id="IPR008995">
    <property type="entry name" value="Mo/tungstate-bd_C_term_dom"/>
</dbReference>
<dbReference type="InterPro" id="IPR003593">
    <property type="entry name" value="AAA+_ATPase"/>
</dbReference>
<evidence type="ECO:0000256" key="3">
    <source>
        <dbReference type="ARBA" id="ARBA00022840"/>
    </source>
</evidence>
<dbReference type="HOGENOM" id="CLU_000604_1_1_9"/>
<dbReference type="Proteomes" id="UP000002154">
    <property type="component" value="Chromosome"/>
</dbReference>
<evidence type="ECO:0000313" key="6">
    <source>
        <dbReference type="Proteomes" id="UP000002154"/>
    </source>
</evidence>
<dbReference type="InterPro" id="IPR003439">
    <property type="entry name" value="ABC_transporter-like_ATP-bd"/>
</dbReference>
<dbReference type="PROSITE" id="PS50893">
    <property type="entry name" value="ABC_TRANSPORTER_2"/>
    <property type="match status" value="1"/>
</dbReference>